<comment type="caution">
    <text evidence="2">The sequence shown here is derived from an EMBL/GenBank/DDBJ whole genome shotgun (WGS) entry which is preliminary data.</text>
</comment>
<dbReference type="RefSeq" id="WP_061603059.1">
    <property type="nucleotide sequence ID" value="NZ_CP071415.1"/>
</dbReference>
<keyword evidence="1" id="KW-0472">Membrane</keyword>
<dbReference type="AlphaFoldDB" id="A0ABD4VJU9"/>
<keyword evidence="1" id="KW-0812">Transmembrane</keyword>
<protein>
    <submittedName>
        <fullName evidence="2">Uncharacterized protein</fullName>
    </submittedName>
</protein>
<proteinExistence type="predicted"/>
<reference evidence="2 3" key="1">
    <citation type="journal article" date="2022" name="Med Res Arch">
        <title>Genomic identification of streptococcal strains and relation to clinical characteristics. A substudy to The Partial Oral Treatment of Endocarditis (POET) Trial.</title>
        <authorList>
            <person name="Christensen J."/>
            <person name="Jensen C."/>
            <person name="Dargis R."/>
            <person name="Nielsen X."/>
            <person name="Pries- Heje M."/>
            <person name="Wiingaard C."/>
            <person name="Ihlemann N."/>
            <person name="Gill S."/>
            <person name="Bruun N."/>
            <person name="Elming H."/>
            <person name="Povlsen J."/>
            <person name="Madsen T."/>
            <person name="Jensen K."/>
            <person name="Fuursted K."/>
            <person name="Ostergaard L."/>
            <person name="Christiansen U."/>
            <person name="Rosenvinge F."/>
            <person name="Helweg-Larsen J."/>
            <person name="Fosbol E."/>
            <person name="Kober L."/>
            <person name="Torp-Pedersen C."/>
            <person name="Tonder N."/>
            <person name="Moser C."/>
            <person name="Iversen K."/>
            <person name="Bundgaard H."/>
        </authorList>
    </citation>
    <scope>NUCLEOTIDE SEQUENCE [LARGE SCALE GENOMIC DNA]</scope>
    <source>
        <strain evidence="2 3">A12055600</strain>
    </source>
</reference>
<dbReference type="Proteomes" id="UP001208557">
    <property type="component" value="Unassembled WGS sequence"/>
</dbReference>
<evidence type="ECO:0000313" key="3">
    <source>
        <dbReference type="Proteomes" id="UP001208557"/>
    </source>
</evidence>
<name>A0ABD4VJU9_STRSA</name>
<gene>
    <name evidence="2" type="ORF">MK406_06565</name>
</gene>
<organism evidence="2 3">
    <name type="scientific">Streptococcus sanguinis</name>
    <dbReference type="NCBI Taxonomy" id="1305"/>
    <lineage>
        <taxon>Bacteria</taxon>
        <taxon>Bacillati</taxon>
        <taxon>Bacillota</taxon>
        <taxon>Bacilli</taxon>
        <taxon>Lactobacillales</taxon>
        <taxon>Streptococcaceae</taxon>
        <taxon>Streptococcus</taxon>
    </lineage>
</organism>
<keyword evidence="1" id="KW-1133">Transmembrane helix</keyword>
<feature type="transmembrane region" description="Helical" evidence="1">
    <location>
        <begin position="52"/>
        <end position="72"/>
    </location>
</feature>
<sequence length="199" mass="23533">MEKTFYQKTFNLCISLFIIGFLCGICSILLGISLVNLQSTPYLTFFYRFVNTVYITSVVISIITIIVFLVLVGHEIHMRIKQDNLKNLWKSIKQTLIIRMFLKQSEHSETVRTLEEAKVRRYNPINRQFNKSARQAIVDIRTDKIILMIRIPSTQQATKILKDMETLISEEISNRNPDYYFSHPERKEKWLYFRGATRK</sequence>
<feature type="transmembrane region" description="Helical" evidence="1">
    <location>
        <begin position="12"/>
        <end position="32"/>
    </location>
</feature>
<evidence type="ECO:0000256" key="1">
    <source>
        <dbReference type="SAM" id="Phobius"/>
    </source>
</evidence>
<dbReference type="EMBL" id="JAKUVJ010000005">
    <property type="protein sequence ID" value="MCY7034727.1"/>
    <property type="molecule type" value="Genomic_DNA"/>
</dbReference>
<evidence type="ECO:0000313" key="2">
    <source>
        <dbReference type="EMBL" id="MCY7034727.1"/>
    </source>
</evidence>
<accession>A0ABD4VJU9</accession>